<dbReference type="Pfam" id="PF07261">
    <property type="entry name" value="DnaB_2"/>
    <property type="match status" value="1"/>
</dbReference>
<dbReference type="STRING" id="229920.ADM99_12175"/>
<dbReference type="SUPFAM" id="SSF158499">
    <property type="entry name" value="DnaD domain-like"/>
    <property type="match status" value="1"/>
</dbReference>
<name>A0A0P6WMG1_9CHLR</name>
<comment type="similarity">
    <text evidence="1">Belongs to the DnaB/DnaD family.</text>
</comment>
<dbReference type="NCBIfam" id="TIGR01446">
    <property type="entry name" value="DnaD_dom"/>
    <property type="match status" value="1"/>
</dbReference>
<proteinExistence type="inferred from homology"/>
<accession>A0A0P6WMG1</accession>
<evidence type="ECO:0000256" key="1">
    <source>
        <dbReference type="ARBA" id="ARBA00093462"/>
    </source>
</evidence>
<dbReference type="AlphaFoldDB" id="A0A0P6WMG1"/>
<feature type="domain" description="DnaB/C C-terminal" evidence="2">
    <location>
        <begin position="147"/>
        <end position="206"/>
    </location>
</feature>
<organism evidence="3 4">
    <name type="scientific">Leptolinea tardivitalis</name>
    <dbReference type="NCBI Taxonomy" id="229920"/>
    <lineage>
        <taxon>Bacteria</taxon>
        <taxon>Bacillati</taxon>
        <taxon>Chloroflexota</taxon>
        <taxon>Anaerolineae</taxon>
        <taxon>Anaerolineales</taxon>
        <taxon>Anaerolineaceae</taxon>
        <taxon>Leptolinea</taxon>
    </lineage>
</organism>
<dbReference type="Proteomes" id="UP000050430">
    <property type="component" value="Unassembled WGS sequence"/>
</dbReference>
<dbReference type="PANTHER" id="PTHR37293">
    <property type="entry name" value="PHAGE REPLICATION PROTEIN-RELATED"/>
    <property type="match status" value="1"/>
</dbReference>
<dbReference type="OrthoDB" id="9770238at2"/>
<evidence type="ECO:0000313" key="3">
    <source>
        <dbReference type="EMBL" id="KPL71039.1"/>
    </source>
</evidence>
<reference evidence="3 4" key="1">
    <citation type="submission" date="2015-07" db="EMBL/GenBank/DDBJ databases">
        <title>Genome sequence of Leptolinea tardivitalis DSM 16556.</title>
        <authorList>
            <person name="Hemp J."/>
            <person name="Ward L.M."/>
            <person name="Pace L.A."/>
            <person name="Fischer W.W."/>
        </authorList>
    </citation>
    <scope>NUCLEOTIDE SEQUENCE [LARGE SCALE GENOMIC DNA]</scope>
    <source>
        <strain evidence="3 4">YMTK-2</strain>
    </source>
</reference>
<dbReference type="InterPro" id="IPR053162">
    <property type="entry name" value="DnaD"/>
</dbReference>
<dbReference type="PANTHER" id="PTHR37293:SF5">
    <property type="entry name" value="DNA REPLICATION PROTEIN"/>
    <property type="match status" value="1"/>
</dbReference>
<gene>
    <name evidence="3" type="ORF">ADM99_12175</name>
</gene>
<protein>
    <recommendedName>
        <fullName evidence="2">DnaB/C C-terminal domain-containing protein</fullName>
    </recommendedName>
</protein>
<evidence type="ECO:0000313" key="4">
    <source>
        <dbReference type="Proteomes" id="UP000050430"/>
    </source>
</evidence>
<sequence>MTSFQGFPSGKTHLVPIPAAFFTEVLPQVDDVNTVKLMLHIIRLLDAQERAVRYIRVNDLMSDDQLLNILHLEEASGQSIIMASIKKAVDIGFVLQAEGPNAGDSAILFLNSARGRDALAALKSGKWVPDDSHGLSQPLPPVWPGIFRLYEDNIGPLTPMLADILQEAEKTYPQSIIQYAFEEAVKKNARNWKYIDSILRNWQQKGSNGQNSRDSEKDRRKYIEGEYAEFINHE</sequence>
<dbReference type="RefSeq" id="WP_062422772.1">
    <property type="nucleotide sequence ID" value="NZ_BBYA01000011.1"/>
</dbReference>
<dbReference type="InterPro" id="IPR034829">
    <property type="entry name" value="DnaD-like_sf"/>
</dbReference>
<comment type="caution">
    <text evidence="3">The sequence shown here is derived from an EMBL/GenBank/DDBJ whole genome shotgun (WGS) entry which is preliminary data.</text>
</comment>
<dbReference type="InterPro" id="IPR006343">
    <property type="entry name" value="DnaB/C_C"/>
</dbReference>
<dbReference type="Gene3D" id="1.10.10.630">
    <property type="entry name" value="DnaD domain-like"/>
    <property type="match status" value="1"/>
</dbReference>
<dbReference type="EMBL" id="LGCK01000012">
    <property type="protein sequence ID" value="KPL71039.1"/>
    <property type="molecule type" value="Genomic_DNA"/>
</dbReference>
<evidence type="ECO:0000259" key="2">
    <source>
        <dbReference type="Pfam" id="PF07261"/>
    </source>
</evidence>
<keyword evidence="4" id="KW-1185">Reference proteome</keyword>